<dbReference type="PANTHER" id="PTHR11712:SF336">
    <property type="entry name" value="3-OXOACYL-[ACYL-CARRIER-PROTEIN] SYNTHASE, MITOCHONDRIAL"/>
    <property type="match status" value="1"/>
</dbReference>
<keyword evidence="19" id="KW-1185">Reference proteome</keyword>
<dbReference type="PIRSF" id="PIRSF000447">
    <property type="entry name" value="KAS_II"/>
    <property type="match status" value="1"/>
</dbReference>
<dbReference type="SMART" id="SM00825">
    <property type="entry name" value="PKS_KS"/>
    <property type="match status" value="1"/>
</dbReference>
<evidence type="ECO:0000256" key="13">
    <source>
        <dbReference type="ARBA" id="ARBA00047659"/>
    </source>
</evidence>
<comment type="catalytic activity">
    <reaction evidence="12 14">
        <text>(9Z)-hexadecenoyl-[ACP] + malonyl-[ACP] + H(+) = 3-oxo-(11Z)-octadecenoyl-[ACP] + holo-[ACP] + CO2</text>
        <dbReference type="Rhea" id="RHEA:55040"/>
        <dbReference type="Rhea" id="RHEA-COMP:9623"/>
        <dbReference type="Rhea" id="RHEA-COMP:9685"/>
        <dbReference type="Rhea" id="RHEA-COMP:10800"/>
        <dbReference type="Rhea" id="RHEA-COMP:14074"/>
        <dbReference type="ChEBI" id="CHEBI:15378"/>
        <dbReference type="ChEBI" id="CHEBI:16526"/>
        <dbReference type="ChEBI" id="CHEBI:64479"/>
        <dbReference type="ChEBI" id="CHEBI:78449"/>
        <dbReference type="ChEBI" id="CHEBI:83989"/>
        <dbReference type="ChEBI" id="CHEBI:138538"/>
        <dbReference type="EC" id="2.3.1.179"/>
    </reaction>
</comment>
<dbReference type="InParanoid" id="A0A061ABA4"/>
<dbReference type="PATRIC" id="fig|35623.3.peg.606"/>
<dbReference type="GO" id="GO:0004315">
    <property type="term" value="F:3-oxoacyl-[acyl-carrier-protein] synthase activity"/>
    <property type="evidence" value="ECO:0007669"/>
    <property type="project" value="UniProtKB-UniRule"/>
</dbReference>
<evidence type="ECO:0000256" key="4">
    <source>
        <dbReference type="ARBA" id="ARBA00014657"/>
    </source>
</evidence>
<gene>
    <name evidence="18" type="primary">fabF</name>
    <name evidence="18" type="ORF">Aocu_06060</name>
</gene>
<comment type="catalytic activity">
    <reaction evidence="13 14">
        <text>a fatty acyl-[ACP] + malonyl-[ACP] + H(+) = a 3-oxoacyl-[ACP] + holo-[ACP] + CO2</text>
        <dbReference type="Rhea" id="RHEA:22836"/>
        <dbReference type="Rhea" id="RHEA-COMP:9623"/>
        <dbReference type="Rhea" id="RHEA-COMP:9685"/>
        <dbReference type="Rhea" id="RHEA-COMP:9916"/>
        <dbReference type="Rhea" id="RHEA-COMP:14125"/>
        <dbReference type="ChEBI" id="CHEBI:15378"/>
        <dbReference type="ChEBI" id="CHEBI:16526"/>
        <dbReference type="ChEBI" id="CHEBI:64479"/>
        <dbReference type="ChEBI" id="CHEBI:78449"/>
        <dbReference type="ChEBI" id="CHEBI:78776"/>
        <dbReference type="ChEBI" id="CHEBI:138651"/>
    </reaction>
</comment>
<evidence type="ECO:0000256" key="12">
    <source>
        <dbReference type="ARBA" id="ARBA00047318"/>
    </source>
</evidence>
<evidence type="ECO:0000256" key="2">
    <source>
        <dbReference type="ARBA" id="ARBA00008467"/>
    </source>
</evidence>
<dbReference type="Proteomes" id="UP000032434">
    <property type="component" value="Chromosome 1"/>
</dbReference>
<evidence type="ECO:0000256" key="6">
    <source>
        <dbReference type="ARBA" id="ARBA00022679"/>
    </source>
</evidence>
<evidence type="ECO:0000256" key="10">
    <source>
        <dbReference type="ARBA" id="ARBA00023315"/>
    </source>
</evidence>
<keyword evidence="6 14" id="KW-0808">Transferase</keyword>
<dbReference type="PANTHER" id="PTHR11712">
    <property type="entry name" value="POLYKETIDE SYNTHASE-RELATED"/>
    <property type="match status" value="1"/>
</dbReference>
<dbReference type="UniPathway" id="UPA00094"/>
<dbReference type="FunFam" id="3.40.47.10:FF:000029">
    <property type="entry name" value="3-oxoacyl-[acyl-carrier-protein] synthase 1"/>
    <property type="match status" value="1"/>
</dbReference>
<comment type="pathway">
    <text evidence="1 14">Lipid metabolism; fatty acid biosynthesis.</text>
</comment>
<dbReference type="InterPro" id="IPR014031">
    <property type="entry name" value="Ketoacyl_synth_C"/>
</dbReference>
<keyword evidence="7" id="KW-0276">Fatty acid metabolism</keyword>
<dbReference type="HOGENOM" id="CLU_000022_69_2_14"/>
<dbReference type="OrthoDB" id="9808669at2"/>
<dbReference type="InterPro" id="IPR016039">
    <property type="entry name" value="Thiolase-like"/>
</dbReference>
<evidence type="ECO:0000256" key="14">
    <source>
        <dbReference type="PIRNR" id="PIRNR000447"/>
    </source>
</evidence>
<evidence type="ECO:0000256" key="11">
    <source>
        <dbReference type="ARBA" id="ARBA00024006"/>
    </source>
</evidence>
<comment type="function">
    <text evidence="11 14">Involved in the type II fatty acid elongation cycle. Catalyzes the elongation of a wide range of acyl-ACP by the addition of two carbons from malonyl-ACP to an acyl acceptor. Can efficiently catalyze the conversion of palmitoleoyl-ACP (cis-hexadec-9-enoyl-ACP) to cis-vaccenoyl-ACP (cis-octadec-11-enoyl-ACP), an essential step in the thermal regulation of fatty acid composition.</text>
</comment>
<dbReference type="PROSITE" id="PS52004">
    <property type="entry name" value="KS3_2"/>
    <property type="match status" value="1"/>
</dbReference>
<evidence type="ECO:0000313" key="19">
    <source>
        <dbReference type="Proteomes" id="UP000032434"/>
    </source>
</evidence>
<evidence type="ECO:0000256" key="15">
    <source>
        <dbReference type="PIRSR" id="PIRSR000447-1"/>
    </source>
</evidence>
<sequence>MKRRVVVTGLGTINPVGNSVEESFKAVLDGTCGIDHITLFDTSNSKIKIAGELKNINFEDYLDKKEIKRSDRVMVLGTIAAIQAYKDSGLTSNDYDPYRFGIYVTSGIGGLQTMEADISVKALRGVDRISPFFIPNSIVNMVGGMISIKFQVKGPNIPVVTACSAATNSIGEAFRSIRDGYLDFAFAGGAEASINETGIGGFAALKALSTEPDPKKASRPFDLNRNGFVMGEGSGVLVLETLESALKRGAKIYAEITGYGATSDAFHMTAPDSDAEGLTRAIQVALNDGMVDPKQVGYINAHGTSTLLNDKIETLGIKKAFGEHAKNINISSTKGATGHMLGATGAVESIFCIKALNEGIIPPTINYETFDPECDLNYTVNKPVQRDLTYAMNINVGFGGQNAVLIFKKYEVS</sequence>
<dbReference type="PROSITE" id="PS00606">
    <property type="entry name" value="KS3_1"/>
    <property type="match status" value="1"/>
</dbReference>
<dbReference type="GO" id="GO:0005829">
    <property type="term" value="C:cytosol"/>
    <property type="evidence" value="ECO:0007669"/>
    <property type="project" value="TreeGrafter"/>
</dbReference>
<keyword evidence="8" id="KW-0443">Lipid metabolism</keyword>
<dbReference type="RefSeq" id="WP_045749200.1">
    <property type="nucleotide sequence ID" value="NZ_FUZK01000001.1"/>
</dbReference>
<dbReference type="AlphaFoldDB" id="A0A061ABA4"/>
<proteinExistence type="inferred from homology"/>
<keyword evidence="10 14" id="KW-0012">Acyltransferase</keyword>
<dbReference type="SUPFAM" id="SSF53901">
    <property type="entry name" value="Thiolase-like"/>
    <property type="match status" value="2"/>
</dbReference>
<dbReference type="FunFam" id="3.40.47.10:FF:000018">
    <property type="entry name" value="3-oxoacyl-[acyl-carrier-protein] synthase 2"/>
    <property type="match status" value="1"/>
</dbReference>
<dbReference type="EMBL" id="LK028559">
    <property type="protein sequence ID" value="CDR30679.1"/>
    <property type="molecule type" value="Genomic_DNA"/>
</dbReference>
<evidence type="ECO:0000256" key="8">
    <source>
        <dbReference type="ARBA" id="ARBA00023098"/>
    </source>
</evidence>
<dbReference type="InterPro" id="IPR017568">
    <property type="entry name" value="3-oxoacyl-ACP_synth-2"/>
</dbReference>
<evidence type="ECO:0000313" key="18">
    <source>
        <dbReference type="EMBL" id="CDR30679.1"/>
    </source>
</evidence>
<organism evidence="18 19">
    <name type="scientific">Acholeplasma oculi</name>
    <dbReference type="NCBI Taxonomy" id="35623"/>
    <lineage>
        <taxon>Bacteria</taxon>
        <taxon>Bacillati</taxon>
        <taxon>Mycoplasmatota</taxon>
        <taxon>Mollicutes</taxon>
        <taxon>Acholeplasmatales</taxon>
        <taxon>Acholeplasmataceae</taxon>
        <taxon>Acholeplasma</taxon>
    </lineage>
</organism>
<evidence type="ECO:0000256" key="16">
    <source>
        <dbReference type="RuleBase" id="RU003694"/>
    </source>
</evidence>
<dbReference type="NCBIfam" id="NF005589">
    <property type="entry name" value="PRK07314.1"/>
    <property type="match status" value="1"/>
</dbReference>
<name>A0A061ABA4_9MOLU</name>
<keyword evidence="9 14" id="KW-0275">Fatty acid biosynthesis</keyword>
<evidence type="ECO:0000259" key="17">
    <source>
        <dbReference type="PROSITE" id="PS52004"/>
    </source>
</evidence>
<dbReference type="FunCoup" id="A0A061ABA4">
    <property type="interactions" value="282"/>
</dbReference>
<reference evidence="19" key="1">
    <citation type="submission" date="2014-05" db="EMBL/GenBank/DDBJ databases">
        <authorList>
            <person name="Kube M."/>
        </authorList>
    </citation>
    <scope>NUCLEOTIDE SEQUENCE [LARGE SCALE GENOMIC DNA]</scope>
</reference>
<evidence type="ECO:0000256" key="1">
    <source>
        <dbReference type="ARBA" id="ARBA00005194"/>
    </source>
</evidence>
<dbReference type="InterPro" id="IPR020841">
    <property type="entry name" value="PKS_Beta-ketoAc_synthase_dom"/>
</dbReference>
<feature type="active site" description="For beta-ketoacyl synthase activity" evidence="15">
    <location>
        <position position="163"/>
    </location>
</feature>
<feature type="domain" description="Ketosynthase family 3 (KS3)" evidence="17">
    <location>
        <begin position="2"/>
        <end position="409"/>
    </location>
</feature>
<dbReference type="EC" id="2.3.1.179" evidence="3 14"/>
<evidence type="ECO:0000256" key="5">
    <source>
        <dbReference type="ARBA" id="ARBA00022516"/>
    </source>
</evidence>
<dbReference type="KEGG" id="aoc:Aocu_06060"/>
<dbReference type="InterPro" id="IPR014030">
    <property type="entry name" value="Ketoacyl_synth_N"/>
</dbReference>
<keyword evidence="5 14" id="KW-0444">Lipid biosynthesis</keyword>
<dbReference type="GO" id="GO:0030497">
    <property type="term" value="P:fatty acid elongation"/>
    <property type="evidence" value="ECO:0007669"/>
    <property type="project" value="UniProtKB-ARBA"/>
</dbReference>
<dbReference type="Gene3D" id="3.40.47.10">
    <property type="match status" value="1"/>
</dbReference>
<dbReference type="Pfam" id="PF00109">
    <property type="entry name" value="ketoacyl-synt"/>
    <property type="match status" value="1"/>
</dbReference>
<evidence type="ECO:0000256" key="7">
    <source>
        <dbReference type="ARBA" id="ARBA00022832"/>
    </source>
</evidence>
<evidence type="ECO:0000256" key="9">
    <source>
        <dbReference type="ARBA" id="ARBA00023160"/>
    </source>
</evidence>
<dbReference type="STRING" id="35623.Aocu_06060"/>
<dbReference type="InterPro" id="IPR018201">
    <property type="entry name" value="Ketoacyl_synth_AS"/>
</dbReference>
<comment type="similarity">
    <text evidence="2 14 16">Belongs to the thiolase-like superfamily. Beta-ketoacyl-ACP synthases family.</text>
</comment>
<dbReference type="NCBIfam" id="TIGR03150">
    <property type="entry name" value="fabF"/>
    <property type="match status" value="1"/>
</dbReference>
<dbReference type="Pfam" id="PF02801">
    <property type="entry name" value="Ketoacyl-synt_C"/>
    <property type="match status" value="1"/>
</dbReference>
<protein>
    <recommendedName>
        <fullName evidence="4 14">3-oxoacyl-[acyl-carrier-protein] synthase 2</fullName>
        <ecNumber evidence="3 14">2.3.1.179</ecNumber>
    </recommendedName>
</protein>
<dbReference type="CDD" id="cd00834">
    <property type="entry name" value="KAS_I_II"/>
    <property type="match status" value="1"/>
</dbReference>
<accession>A0A061ABA4</accession>
<evidence type="ECO:0000256" key="3">
    <source>
        <dbReference type="ARBA" id="ARBA00012356"/>
    </source>
</evidence>
<dbReference type="InterPro" id="IPR000794">
    <property type="entry name" value="Beta-ketoacyl_synthase"/>
</dbReference>